<reference evidence="2 3" key="1">
    <citation type="submission" date="2016-11" db="EMBL/GenBank/DDBJ databases">
        <authorList>
            <person name="Jaros S."/>
            <person name="Januszkiewicz K."/>
            <person name="Wedrychowicz H."/>
        </authorList>
    </citation>
    <scope>NUCLEOTIDE SEQUENCE [LARGE SCALE GENOMIC DNA]</scope>
    <source>
        <strain evidence="2 3">DSM 8605</strain>
    </source>
</reference>
<organism evidence="2 3">
    <name type="scientific">Clostridium grantii DSM 8605</name>
    <dbReference type="NCBI Taxonomy" id="1121316"/>
    <lineage>
        <taxon>Bacteria</taxon>
        <taxon>Bacillati</taxon>
        <taxon>Bacillota</taxon>
        <taxon>Clostridia</taxon>
        <taxon>Eubacteriales</taxon>
        <taxon>Clostridiaceae</taxon>
        <taxon>Clostridium</taxon>
    </lineage>
</organism>
<dbReference type="AlphaFoldDB" id="A0A1M5TPU5"/>
<sequence>MGFPALGISGAALATVIARILECLIMITILYKDKYVVAAMNISKTIQNLSFLPSLVWQALLLLWWGML</sequence>
<feature type="transmembrane region" description="Helical" evidence="1">
    <location>
        <begin position="49"/>
        <end position="67"/>
    </location>
</feature>
<name>A0A1M5TPU5_9CLOT</name>
<dbReference type="STRING" id="1121316.SAMN02745207_01425"/>
<proteinExistence type="predicted"/>
<accession>A0A1M5TPU5</accession>
<evidence type="ECO:0000256" key="1">
    <source>
        <dbReference type="SAM" id="Phobius"/>
    </source>
</evidence>
<keyword evidence="1" id="KW-0812">Transmembrane</keyword>
<gene>
    <name evidence="2" type="ORF">SAMN02745207_01425</name>
</gene>
<evidence type="ECO:0000313" key="3">
    <source>
        <dbReference type="Proteomes" id="UP000184447"/>
    </source>
</evidence>
<feature type="transmembrane region" description="Helical" evidence="1">
    <location>
        <begin position="6"/>
        <end position="29"/>
    </location>
</feature>
<evidence type="ECO:0000313" key="2">
    <source>
        <dbReference type="EMBL" id="SHH52711.1"/>
    </source>
</evidence>
<keyword evidence="3" id="KW-1185">Reference proteome</keyword>
<protein>
    <submittedName>
        <fullName evidence="2">Uncharacterized protein</fullName>
    </submittedName>
</protein>
<dbReference type="EMBL" id="FQXM01000006">
    <property type="protein sequence ID" value="SHH52711.1"/>
    <property type="molecule type" value="Genomic_DNA"/>
</dbReference>
<dbReference type="Proteomes" id="UP000184447">
    <property type="component" value="Unassembled WGS sequence"/>
</dbReference>
<keyword evidence="1" id="KW-1133">Transmembrane helix</keyword>
<keyword evidence="1" id="KW-0472">Membrane</keyword>